<sequence length="50" mass="5569">MQAGFRHRFGPMKALRFLRIWLLISIPLGLLVGRFIKVGKGPPSPGKGPR</sequence>
<dbReference type="Proteomes" id="UP000029492">
    <property type="component" value="Chromosome"/>
</dbReference>
<evidence type="ECO:0000313" key="3">
    <source>
        <dbReference type="Proteomes" id="UP000029492"/>
    </source>
</evidence>
<protein>
    <submittedName>
        <fullName evidence="2">Protein of unassigned function</fullName>
    </submittedName>
</protein>
<keyword evidence="1" id="KW-1133">Transmembrane helix</keyword>
<proteinExistence type="predicted"/>
<name>A0A089P154_9HYPH</name>
<organism evidence="2 3">
    <name type="scientific">Methylobacterium oryzae CBMB20</name>
    <dbReference type="NCBI Taxonomy" id="693986"/>
    <lineage>
        <taxon>Bacteria</taxon>
        <taxon>Pseudomonadati</taxon>
        <taxon>Pseudomonadota</taxon>
        <taxon>Alphaproteobacteria</taxon>
        <taxon>Hyphomicrobiales</taxon>
        <taxon>Methylobacteriaceae</taxon>
        <taxon>Methylobacterium</taxon>
    </lineage>
</organism>
<keyword evidence="3" id="KW-1185">Reference proteome</keyword>
<evidence type="ECO:0000313" key="2">
    <source>
        <dbReference type="EMBL" id="AIQ93961.1"/>
    </source>
</evidence>
<reference evidence="2 3" key="1">
    <citation type="journal article" date="2014" name="PLoS ONE">
        <title>Genome Information of Methylobacterium oryzae, a Plant-Probiotic Methylotroph in the Phyllosphere.</title>
        <authorList>
            <person name="Kwak M.J."/>
            <person name="Jeong H."/>
            <person name="Madhaiyan M."/>
            <person name="Lee Y."/>
            <person name="Sa T.M."/>
            <person name="Oh T.K."/>
            <person name="Kim J.F."/>
        </authorList>
    </citation>
    <scope>NUCLEOTIDE SEQUENCE [LARGE SCALE GENOMIC DNA]</scope>
    <source>
        <strain evidence="2 3">CBMB20</strain>
    </source>
</reference>
<accession>A0A089P154</accession>
<gene>
    <name evidence="2" type="ORF">MOC_6206</name>
</gene>
<dbReference type="AlphaFoldDB" id="A0A089P154"/>
<dbReference type="EMBL" id="CP003811">
    <property type="protein sequence ID" value="AIQ93961.1"/>
    <property type="molecule type" value="Genomic_DNA"/>
</dbReference>
<keyword evidence="1" id="KW-0812">Transmembrane</keyword>
<keyword evidence="1" id="KW-0472">Membrane</keyword>
<dbReference type="KEGG" id="mor:MOC_6206"/>
<dbReference type="HOGENOM" id="CLU_3119706_0_0_5"/>
<evidence type="ECO:0000256" key="1">
    <source>
        <dbReference type="SAM" id="Phobius"/>
    </source>
</evidence>
<feature type="transmembrane region" description="Helical" evidence="1">
    <location>
        <begin position="20"/>
        <end position="36"/>
    </location>
</feature>